<protein>
    <submittedName>
        <fullName evidence="1">Uncharacterized protein</fullName>
    </submittedName>
</protein>
<dbReference type="RefSeq" id="WP_207666561.1">
    <property type="nucleotide sequence ID" value="NZ_CP023671.1"/>
</dbReference>
<dbReference type="GeneID" id="303562224"/>
<accession>A0ABY5AYH3</accession>
<dbReference type="Proteomes" id="UP001055437">
    <property type="component" value="Chromosome"/>
</dbReference>
<reference evidence="1" key="1">
    <citation type="submission" date="2022-06" db="EMBL/GenBank/DDBJ databases">
        <authorList>
            <person name="Holder M.E."/>
            <person name="Ajami N.J."/>
            <person name="Petrosino J.F."/>
        </authorList>
    </citation>
    <scope>NUCLEOTIDE SEQUENCE</scope>
    <source>
        <strain evidence="1">RMA 8861</strain>
    </source>
</reference>
<evidence type="ECO:0000313" key="2">
    <source>
        <dbReference type="Proteomes" id="UP001055437"/>
    </source>
</evidence>
<name>A0ABY5AYH3_CLOSE</name>
<sequence length="45" mass="5312">MQFKTWALRAIRKFKKVNVSVIEALIFFSTEVYLKAKITRITKPP</sequence>
<gene>
    <name evidence="1" type="ORF">NH397_13815</name>
</gene>
<organism evidence="1 2">
    <name type="scientific">Clostridium septicum</name>
    <dbReference type="NCBI Taxonomy" id="1504"/>
    <lineage>
        <taxon>Bacteria</taxon>
        <taxon>Bacillati</taxon>
        <taxon>Bacillota</taxon>
        <taxon>Clostridia</taxon>
        <taxon>Eubacteriales</taxon>
        <taxon>Clostridiaceae</taxon>
        <taxon>Clostridium</taxon>
    </lineage>
</organism>
<evidence type="ECO:0000313" key="1">
    <source>
        <dbReference type="EMBL" id="USS00545.1"/>
    </source>
</evidence>
<keyword evidence="2" id="KW-1185">Reference proteome</keyword>
<proteinExistence type="predicted"/>
<dbReference type="EMBL" id="CP099799">
    <property type="protein sequence ID" value="USS00545.1"/>
    <property type="molecule type" value="Genomic_DNA"/>
</dbReference>